<dbReference type="Gene3D" id="1.25.40.10">
    <property type="entry name" value="Tetratricopeptide repeat domain"/>
    <property type="match status" value="1"/>
</dbReference>
<dbReference type="InterPro" id="IPR045054">
    <property type="entry name" value="P4HA-like"/>
</dbReference>
<evidence type="ECO:0000256" key="1">
    <source>
        <dbReference type="ARBA" id="ARBA00001961"/>
    </source>
</evidence>
<keyword evidence="2" id="KW-0479">Metal-binding</keyword>
<dbReference type="GO" id="GO:0005783">
    <property type="term" value="C:endoplasmic reticulum"/>
    <property type="evidence" value="ECO:0007669"/>
    <property type="project" value="InterPro"/>
</dbReference>
<dbReference type="PANTHER" id="PTHR10869:SF244">
    <property type="entry name" value="PROLYL 4-HYDROXYLASE SUBUNIT ALPHA-2"/>
    <property type="match status" value="1"/>
</dbReference>
<dbReference type="InterPro" id="IPR006620">
    <property type="entry name" value="Pro_4_hyd_alph"/>
</dbReference>
<dbReference type="Proteomes" id="UP000678393">
    <property type="component" value="Unassembled WGS sequence"/>
</dbReference>
<dbReference type="EMBL" id="CAJHNH020004212">
    <property type="protein sequence ID" value="CAG5130716.1"/>
    <property type="molecule type" value="Genomic_DNA"/>
</dbReference>
<keyword evidence="7" id="KW-0802">TPR repeat</keyword>
<dbReference type="SMART" id="SM00702">
    <property type="entry name" value="P4Hc"/>
    <property type="match status" value="1"/>
</dbReference>
<dbReference type="GO" id="GO:0031418">
    <property type="term" value="F:L-ascorbic acid binding"/>
    <property type="evidence" value="ECO:0007669"/>
    <property type="project" value="UniProtKB-KW"/>
</dbReference>
<dbReference type="InterPro" id="IPR011990">
    <property type="entry name" value="TPR-like_helical_dom_sf"/>
</dbReference>
<feature type="signal peptide" evidence="8">
    <location>
        <begin position="1"/>
        <end position="25"/>
    </location>
</feature>
<name>A0A8S3ZU62_9EUPU</name>
<feature type="domain" description="Prolyl 4-hydroxylase alpha subunit" evidence="9">
    <location>
        <begin position="352"/>
        <end position="530"/>
    </location>
</feature>
<evidence type="ECO:0000256" key="8">
    <source>
        <dbReference type="SAM" id="SignalP"/>
    </source>
</evidence>
<protein>
    <recommendedName>
        <fullName evidence="9">Prolyl 4-hydroxylase alpha subunit domain-containing protein</fullName>
    </recommendedName>
</protein>
<keyword evidence="4" id="KW-0223">Dioxygenase</keyword>
<keyword evidence="11" id="KW-1185">Reference proteome</keyword>
<evidence type="ECO:0000256" key="5">
    <source>
        <dbReference type="ARBA" id="ARBA00023002"/>
    </source>
</evidence>
<comment type="caution">
    <text evidence="10">The sequence shown here is derived from an EMBL/GenBank/DDBJ whole genome shotgun (WGS) entry which is preliminary data.</text>
</comment>
<dbReference type="Gene3D" id="6.10.140.1460">
    <property type="match status" value="1"/>
</dbReference>
<evidence type="ECO:0000259" key="9">
    <source>
        <dbReference type="SMART" id="SM00702"/>
    </source>
</evidence>
<dbReference type="Gene3D" id="2.60.120.620">
    <property type="entry name" value="q2cbj1_9rhob like domain"/>
    <property type="match status" value="1"/>
</dbReference>
<dbReference type="InterPro" id="IPR013547">
    <property type="entry name" value="P4H_N"/>
</dbReference>
<dbReference type="PANTHER" id="PTHR10869">
    <property type="entry name" value="PROLYL 4-HYDROXYLASE ALPHA SUBUNIT"/>
    <property type="match status" value="1"/>
</dbReference>
<evidence type="ECO:0000313" key="10">
    <source>
        <dbReference type="EMBL" id="CAG5130716.1"/>
    </source>
</evidence>
<dbReference type="AlphaFoldDB" id="A0A8S3ZU62"/>
<keyword evidence="5" id="KW-0560">Oxidoreductase</keyword>
<keyword evidence="3" id="KW-0847">Vitamin C</keyword>
<reference evidence="10" key="1">
    <citation type="submission" date="2021-04" db="EMBL/GenBank/DDBJ databases">
        <authorList>
            <consortium name="Molecular Ecology Group"/>
        </authorList>
    </citation>
    <scope>NUCLEOTIDE SEQUENCE</scope>
</reference>
<dbReference type="InterPro" id="IPR019734">
    <property type="entry name" value="TPR_rpt"/>
</dbReference>
<evidence type="ECO:0000256" key="6">
    <source>
        <dbReference type="ARBA" id="ARBA00023004"/>
    </source>
</evidence>
<feature type="repeat" description="TPR" evidence="7">
    <location>
        <begin position="242"/>
        <end position="275"/>
    </location>
</feature>
<dbReference type="Pfam" id="PF23558">
    <property type="entry name" value="TPR_P4H"/>
    <property type="match status" value="1"/>
</dbReference>
<evidence type="ECO:0000256" key="2">
    <source>
        <dbReference type="ARBA" id="ARBA00022723"/>
    </source>
</evidence>
<dbReference type="InterPro" id="IPR059068">
    <property type="entry name" value="TPR_P4H"/>
</dbReference>
<evidence type="ECO:0000256" key="7">
    <source>
        <dbReference type="PROSITE-ProRule" id="PRU00339"/>
    </source>
</evidence>
<keyword evidence="6" id="KW-0408">Iron</keyword>
<dbReference type="GO" id="GO:0005506">
    <property type="term" value="F:iron ion binding"/>
    <property type="evidence" value="ECO:0007669"/>
    <property type="project" value="InterPro"/>
</dbReference>
<evidence type="ECO:0000256" key="3">
    <source>
        <dbReference type="ARBA" id="ARBA00022896"/>
    </source>
</evidence>
<evidence type="ECO:0000256" key="4">
    <source>
        <dbReference type="ARBA" id="ARBA00022964"/>
    </source>
</evidence>
<sequence>MAGVAAVQSVVLLLISAMLTNKVSTKIIDDRFLSDVNLEHYYVIEENALSNANVLLRDDYFGADEEELEEDHEKHTPNLTSFISVINEAKAVHRLAGPHLESFLAHPVNVYHLFRRLDSGWREGLQLLLQSKPCRKWNLPMIVGRIRYLIDNLPGREESGRVVDYIAKLQNIYGIPVKDIVRGRIGGVQALKPLTVEEQFEIVKVLHDKDDMRTALVWLQQIYEHMSGLTLEQKSSLDFKQTDILNLMSSAYYAIKHVSKALETTEQVLALDPNNGIAASNLIFFKNKLAIEKEKNETGLNNAELNTVSVRKQLPKYERLCGRKRQKATRKRCRLVRIGLIFYKVEPLHYKPPIVIFHDIIRSKTADVLKSYAHDTQTEQAWISEETFSPPELGVVLNLQEMTTSSMKNETISLKKHLLSLSSLAEGEPEAWDQIQVINVGLEGMHLREHRRNLRLNPPEKQGKYRKEAGAYYIFLNDVKIGGEAVFVDENIVVHPEKGSVLFYYHSKTSLHSFCPVIGSSLWVAVQPVRYKLRNYCVDDDEWL</sequence>
<accession>A0A8S3ZU62</accession>
<evidence type="ECO:0000313" key="11">
    <source>
        <dbReference type="Proteomes" id="UP000678393"/>
    </source>
</evidence>
<keyword evidence="8" id="KW-0732">Signal</keyword>
<feature type="chain" id="PRO_5035722804" description="Prolyl 4-hydroxylase alpha subunit domain-containing protein" evidence="8">
    <location>
        <begin position="26"/>
        <end position="544"/>
    </location>
</feature>
<organism evidence="10 11">
    <name type="scientific">Candidula unifasciata</name>
    <dbReference type="NCBI Taxonomy" id="100452"/>
    <lineage>
        <taxon>Eukaryota</taxon>
        <taxon>Metazoa</taxon>
        <taxon>Spiralia</taxon>
        <taxon>Lophotrochozoa</taxon>
        <taxon>Mollusca</taxon>
        <taxon>Gastropoda</taxon>
        <taxon>Heterobranchia</taxon>
        <taxon>Euthyneura</taxon>
        <taxon>Panpulmonata</taxon>
        <taxon>Eupulmonata</taxon>
        <taxon>Stylommatophora</taxon>
        <taxon>Helicina</taxon>
        <taxon>Helicoidea</taxon>
        <taxon>Geomitridae</taxon>
        <taxon>Candidula</taxon>
    </lineage>
</organism>
<dbReference type="GO" id="GO:0004656">
    <property type="term" value="F:procollagen-proline 4-dioxygenase activity"/>
    <property type="evidence" value="ECO:0007669"/>
    <property type="project" value="InterPro"/>
</dbReference>
<dbReference type="PROSITE" id="PS50005">
    <property type="entry name" value="TPR"/>
    <property type="match status" value="1"/>
</dbReference>
<proteinExistence type="predicted"/>
<gene>
    <name evidence="10" type="ORF">CUNI_LOCUS16274</name>
</gene>
<dbReference type="Pfam" id="PF08336">
    <property type="entry name" value="P4Ha_N"/>
    <property type="match status" value="1"/>
</dbReference>
<dbReference type="SUPFAM" id="SSF48452">
    <property type="entry name" value="TPR-like"/>
    <property type="match status" value="1"/>
</dbReference>
<dbReference type="OrthoDB" id="6102055at2759"/>
<comment type="cofactor">
    <cofactor evidence="1">
        <name>L-ascorbate</name>
        <dbReference type="ChEBI" id="CHEBI:38290"/>
    </cofactor>
</comment>